<proteinExistence type="predicted"/>
<protein>
    <submittedName>
        <fullName evidence="1">Uncharacterized protein</fullName>
    </submittedName>
</protein>
<reference evidence="1 2" key="1">
    <citation type="journal article" date="2014" name="Agronomy (Basel)">
        <title>A Draft Genome Sequence for Ensete ventricosum, the Drought-Tolerant Tree Against Hunger.</title>
        <authorList>
            <person name="Harrison J."/>
            <person name="Moore K.A."/>
            <person name="Paszkiewicz K."/>
            <person name="Jones T."/>
            <person name="Grant M."/>
            <person name="Ambacheew D."/>
            <person name="Muzemil S."/>
            <person name="Studholme D.J."/>
        </authorList>
    </citation>
    <scope>NUCLEOTIDE SEQUENCE [LARGE SCALE GENOMIC DNA]</scope>
</reference>
<organism evidence="1 2">
    <name type="scientific">Ensete ventricosum</name>
    <name type="common">Abyssinian banana</name>
    <name type="synonym">Musa ensete</name>
    <dbReference type="NCBI Taxonomy" id="4639"/>
    <lineage>
        <taxon>Eukaryota</taxon>
        <taxon>Viridiplantae</taxon>
        <taxon>Streptophyta</taxon>
        <taxon>Embryophyta</taxon>
        <taxon>Tracheophyta</taxon>
        <taxon>Spermatophyta</taxon>
        <taxon>Magnoliopsida</taxon>
        <taxon>Liliopsida</taxon>
        <taxon>Zingiberales</taxon>
        <taxon>Musaceae</taxon>
        <taxon>Ensete</taxon>
    </lineage>
</organism>
<dbReference type="AlphaFoldDB" id="A0A426Y723"/>
<evidence type="ECO:0000313" key="2">
    <source>
        <dbReference type="Proteomes" id="UP000287651"/>
    </source>
</evidence>
<dbReference type="EMBL" id="AMZH03014504">
    <property type="protein sequence ID" value="RRT47525.1"/>
    <property type="molecule type" value="Genomic_DNA"/>
</dbReference>
<comment type="caution">
    <text evidence="1">The sequence shown here is derived from an EMBL/GenBank/DDBJ whole genome shotgun (WGS) entry which is preliminary data.</text>
</comment>
<dbReference type="Proteomes" id="UP000287651">
    <property type="component" value="Unassembled WGS sequence"/>
</dbReference>
<sequence>MIRSRISALKLPSYSDMVEKALIIERDLDEVQEIVSKNYKDKFISKSKRVNEYENSTKRVKMSELEKRKPP</sequence>
<name>A0A426Y723_ENSVE</name>
<gene>
    <name evidence="1" type="ORF">B296_00021282</name>
</gene>
<evidence type="ECO:0000313" key="1">
    <source>
        <dbReference type="EMBL" id="RRT47525.1"/>
    </source>
</evidence>
<accession>A0A426Y723</accession>